<keyword evidence="1" id="KW-0472">Membrane</keyword>
<feature type="transmembrane region" description="Helical" evidence="1">
    <location>
        <begin position="20"/>
        <end position="46"/>
    </location>
</feature>
<keyword evidence="1" id="KW-0812">Transmembrane</keyword>
<organism evidence="2 3">
    <name type="scientific">Actinopolyspora mortivallis</name>
    <dbReference type="NCBI Taxonomy" id="33906"/>
    <lineage>
        <taxon>Bacteria</taxon>
        <taxon>Bacillati</taxon>
        <taxon>Actinomycetota</taxon>
        <taxon>Actinomycetes</taxon>
        <taxon>Actinopolysporales</taxon>
        <taxon>Actinopolysporaceae</taxon>
        <taxon>Actinopolyspora</taxon>
    </lineage>
</organism>
<name>A0A2T0GT77_ACTMO</name>
<dbReference type="STRING" id="1050202.GCA_000384035_03797"/>
<keyword evidence="1" id="KW-1133">Transmembrane helix</keyword>
<evidence type="ECO:0000313" key="3">
    <source>
        <dbReference type="Proteomes" id="UP000239352"/>
    </source>
</evidence>
<reference evidence="2 3" key="1">
    <citation type="submission" date="2018-03" db="EMBL/GenBank/DDBJ databases">
        <title>Actinopolyspora mortivallis from Sahara, screening for active biomolecules.</title>
        <authorList>
            <person name="Selama O."/>
            <person name="Wellington E.M.H."/>
            <person name="Hacene H."/>
        </authorList>
    </citation>
    <scope>NUCLEOTIDE SEQUENCE [LARGE SCALE GENOMIC DNA]</scope>
    <source>
        <strain evidence="2 3">M5A</strain>
    </source>
</reference>
<keyword evidence="3" id="KW-1185">Reference proteome</keyword>
<protein>
    <submittedName>
        <fullName evidence="2">Uncharacterized protein</fullName>
    </submittedName>
</protein>
<gene>
    <name evidence="2" type="ORF">CEP50_16210</name>
</gene>
<feature type="transmembrane region" description="Helical" evidence="1">
    <location>
        <begin position="120"/>
        <end position="137"/>
    </location>
</feature>
<dbReference type="Proteomes" id="UP000239352">
    <property type="component" value="Unassembled WGS sequence"/>
</dbReference>
<dbReference type="InParanoid" id="A0A2T0GT77"/>
<evidence type="ECO:0000256" key="1">
    <source>
        <dbReference type="SAM" id="Phobius"/>
    </source>
</evidence>
<evidence type="ECO:0000313" key="2">
    <source>
        <dbReference type="EMBL" id="PRW62301.1"/>
    </source>
</evidence>
<feature type="transmembrane region" description="Helical" evidence="1">
    <location>
        <begin position="52"/>
        <end position="74"/>
    </location>
</feature>
<proteinExistence type="predicted"/>
<comment type="caution">
    <text evidence="2">The sequence shown here is derived from an EMBL/GenBank/DDBJ whole genome shotgun (WGS) entry which is preliminary data.</text>
</comment>
<dbReference type="AlphaFoldDB" id="A0A2T0GT77"/>
<sequence>MSTTMSSQRTLLTQAAGGALAGLGGGVVFGIMMAMMGTLSMIAGLVGSDSALVGGVVHLVISAFFGVVFGLLTGSTRVGPLLGFGVAYGVVLWVVGGLILLPAGLGMPVLQLGMSTVPKLLGHLVFGVVTALCLYLFRRRGAH</sequence>
<dbReference type="EMBL" id="PVSR01000036">
    <property type="protein sequence ID" value="PRW62301.1"/>
    <property type="molecule type" value="Genomic_DNA"/>
</dbReference>
<feature type="transmembrane region" description="Helical" evidence="1">
    <location>
        <begin position="81"/>
        <end position="100"/>
    </location>
</feature>
<accession>A0A2T0GT77</accession>